<feature type="domain" description="Fibronectin type-III" evidence="1">
    <location>
        <begin position="656"/>
        <end position="747"/>
    </location>
</feature>
<feature type="domain" description="Fibronectin type-III" evidence="1">
    <location>
        <begin position="1095"/>
        <end position="1177"/>
    </location>
</feature>
<dbReference type="InterPro" id="IPR001119">
    <property type="entry name" value="SLH_dom"/>
</dbReference>
<reference evidence="3 4" key="1">
    <citation type="submission" date="2023-02" db="EMBL/GenBank/DDBJ databases">
        <title>Genome sequence of Paenibacillus kyungheensis KACC 18744.</title>
        <authorList>
            <person name="Kim S."/>
            <person name="Heo J."/>
            <person name="Kwon S.-W."/>
        </authorList>
    </citation>
    <scope>NUCLEOTIDE SEQUENCE [LARGE SCALE GENOMIC DNA]</scope>
    <source>
        <strain evidence="3 4">KACC 18744</strain>
    </source>
</reference>
<dbReference type="Proteomes" id="UP001220509">
    <property type="component" value="Chromosome"/>
</dbReference>
<proteinExistence type="predicted"/>
<dbReference type="Pfam" id="PF00041">
    <property type="entry name" value="fn3"/>
    <property type="match status" value="3"/>
</dbReference>
<feature type="domain" description="SLH" evidence="2">
    <location>
        <begin position="1451"/>
        <end position="1514"/>
    </location>
</feature>
<dbReference type="EMBL" id="CP117416">
    <property type="protein sequence ID" value="WCT54030.1"/>
    <property type="molecule type" value="Genomic_DNA"/>
</dbReference>
<dbReference type="InterPro" id="IPR036116">
    <property type="entry name" value="FN3_sf"/>
</dbReference>
<dbReference type="SMART" id="SM00060">
    <property type="entry name" value="FN3"/>
    <property type="match status" value="8"/>
</dbReference>
<gene>
    <name evidence="3" type="ORF">PQ456_12505</name>
</gene>
<dbReference type="PANTHER" id="PTHR47135">
    <property type="entry name" value="FIBRONECTIN TYPE III DOMAIN-CONTAINING PROTEIN 7"/>
    <property type="match status" value="1"/>
</dbReference>
<dbReference type="InterPro" id="IPR058094">
    <property type="entry name" value="Ig-like_OmpL47-like"/>
</dbReference>
<evidence type="ECO:0000259" key="1">
    <source>
        <dbReference type="PROSITE" id="PS50853"/>
    </source>
</evidence>
<dbReference type="PANTHER" id="PTHR47135:SF3">
    <property type="entry name" value="FIBRONECTIN TYPE-III DOMAIN-CONTAINING PROTEIN"/>
    <property type="match status" value="1"/>
</dbReference>
<feature type="domain" description="Fibronectin type-III" evidence="1">
    <location>
        <begin position="930"/>
        <end position="1013"/>
    </location>
</feature>
<name>A0AAX3LWP2_9BACL</name>
<dbReference type="KEGG" id="pka:PQ456_12505"/>
<dbReference type="InterPro" id="IPR013783">
    <property type="entry name" value="Ig-like_fold"/>
</dbReference>
<feature type="domain" description="Fibronectin type-III" evidence="1">
    <location>
        <begin position="748"/>
        <end position="838"/>
    </location>
</feature>
<dbReference type="Pfam" id="PF00395">
    <property type="entry name" value="SLH"/>
    <property type="match status" value="3"/>
</dbReference>
<dbReference type="SUPFAM" id="SSF49265">
    <property type="entry name" value="Fibronectin type III"/>
    <property type="match status" value="3"/>
</dbReference>
<keyword evidence="4" id="KW-1185">Reference proteome</keyword>
<dbReference type="RefSeq" id="WP_273612584.1">
    <property type="nucleotide sequence ID" value="NZ_CP117416.1"/>
</dbReference>
<dbReference type="CDD" id="cd00063">
    <property type="entry name" value="FN3"/>
    <property type="match status" value="4"/>
</dbReference>
<protein>
    <submittedName>
        <fullName evidence="3">S-layer homology domain-containing protein</fullName>
    </submittedName>
</protein>
<evidence type="ECO:0000259" key="2">
    <source>
        <dbReference type="PROSITE" id="PS51272"/>
    </source>
</evidence>
<dbReference type="InterPro" id="IPR003961">
    <property type="entry name" value="FN3_dom"/>
</dbReference>
<dbReference type="PROSITE" id="PS51272">
    <property type="entry name" value="SLH"/>
    <property type="match status" value="3"/>
</dbReference>
<evidence type="ECO:0000313" key="3">
    <source>
        <dbReference type="EMBL" id="WCT54030.1"/>
    </source>
</evidence>
<accession>A0AAX3LWP2</accession>
<dbReference type="PROSITE" id="PS50853">
    <property type="entry name" value="FN3"/>
    <property type="match status" value="4"/>
</dbReference>
<dbReference type="NCBIfam" id="NF047446">
    <property type="entry name" value="barrel_OmpL47"/>
    <property type="match status" value="1"/>
</dbReference>
<evidence type="ECO:0000313" key="4">
    <source>
        <dbReference type="Proteomes" id="UP001220509"/>
    </source>
</evidence>
<feature type="domain" description="SLH" evidence="2">
    <location>
        <begin position="1384"/>
        <end position="1447"/>
    </location>
</feature>
<dbReference type="Gene3D" id="2.60.40.10">
    <property type="entry name" value="Immunoglobulins"/>
    <property type="match status" value="5"/>
</dbReference>
<feature type="domain" description="SLH" evidence="2">
    <location>
        <begin position="1516"/>
        <end position="1572"/>
    </location>
</feature>
<sequence>MKIRVLLLLFVFTITTLLFPYRGILINEVQAASVVIDSGSQTYKTTTHKIEDYGFSVGFKKKIYDGSKDYMIRLHYRLPSGAPTLANRIYAKLDSTIFFDTKVIGAYNGYIDVPIPDTGVNKAYEAITMLVDLNGSAKTGDSELKYEVFYEDITAPTKPVINGVPSTWTTSALINIDGSNDASGIARYMYRIDNKEYIEYKNPFLAPDGQHTIETYAVDMNGLQSEHVTVTSFVDNTPPTSPILNGGGDQWYSNNVNIDIRSGTDSQSGINRTEYYLSGATSTSWQNGNGATISNEGITIIHARTIDNVGNISQEVERTIKIDRIQPDLTITEQKIDSSTLRLTAKATDASSGIKSITLPNGSIVNSDTATFDTKINGRYTFIATDQMGLTTTQTKNISNLDETPPTINITYSKSYAKSITIQIYAEDNDTGVKEIVLPDGSIIRSNQAETIIEENGTYLFKAIDIAGNVTEQNIIISTIDTQQPTIDIFYSDVPQQELTFKITTSDKESGIDFVTLPDGTRVHNTDAEYTVHTNGQYTFKVTDKAGNDHLQSIEVQHIDQVKPQIQVDVNGSTWTDQPITILISYQDLDSGLDKNKLYYKLTQTENNPENWNIAEKDQQPLTITEEGEWYLHAMAVDQAGNKQLFTSKKYQLQRQPEIPNLKVKGISSEEIQLNWELSTGASITDGYTYYIRNQETGKTFQVEYPENSIIDKDLKGGEIYHYTIQVQNHVGSSEKSKSISGYTLPEAPTHVLVERLERDYDKALLTISPVQSASAYQIQAINANNQQVDVDTTVTGNVYQQISGLKPYTFYTIVVTAINPSGNGLPYHVSYLSLPSAPTGFRFLQMTENSILLDWNTVAKSTYTTSSVQEDTYYSLKRSETYIYQGPYQRFIDSGLSSGSAFNYAIAAGNTTGWSNFSYLSNIWTLPSVVGRLEQVDAHSHSVALNWQAVRGATGYRIVIENVGEYNISDDLTNFEVKGLEPGFTYRATITPYNTSGYGSSKEILITTLPESMFNESVIIKDITESNAVIEIKPIEGATKYRLEIDGKEYIIPEGDFQIPSLTGSTYYNYSITSGNSAGWTQPLIGTLLTSPSAPSDVKLTDVTDQSLSFHWNQLDNVDTYTIYDENKKEIKTTAEEQAVITNLNAGEIYNFYISATNQNGTSSLNKFTYRTLPESTTQDTNKVRISNITVDSVDLKWNIIKGADQYQLYDNTDHLVYETTQNTAHLDKLSSATSYEGWYIVPLNTAGKGKKLDVLSFETLPSNQFKVIDSDATRSTVTLKIEHFLVKEHLVIELNNKIVFRGLTDTFTQDTLKADQSYVFKIWSENSKKQASTPISITIRTKKEKEKNKKIIESTNEKELQQTDLLDEIVAVPEKNDYLSTNNDQEFEDIDSIFSKSQIQELHQMGIIEGVSKTHFEPEREVTRAEFMALIVRGQKYINKETSSINTTKKIVFDDIDWSAWYIPELKEAIHYNYVKGFSKKVFAPTLTVNREQASKMIVNAVIGNIEDSIDVDQFEFSDAAYISKWATGSIQKGYQKGIILGYPNHSFQPKNNLTRAEAAMLLYRMIESK</sequence>
<organism evidence="3 4">
    <name type="scientific">Paenibacillus kyungheensis</name>
    <dbReference type="NCBI Taxonomy" id="1452732"/>
    <lineage>
        <taxon>Bacteria</taxon>
        <taxon>Bacillati</taxon>
        <taxon>Bacillota</taxon>
        <taxon>Bacilli</taxon>
        <taxon>Bacillales</taxon>
        <taxon>Paenibacillaceae</taxon>
        <taxon>Paenibacillus</taxon>
    </lineage>
</organism>